<dbReference type="Proteomes" id="UP000298652">
    <property type="component" value="Chromosome 9"/>
</dbReference>
<gene>
    <name evidence="1" type="ORF">SEVIR_9G444700v2</name>
</gene>
<reference evidence="1" key="1">
    <citation type="submission" date="2019-03" db="EMBL/GenBank/DDBJ databases">
        <title>WGS assembly of Setaria viridis.</title>
        <authorList>
            <person name="Huang P."/>
            <person name="Jenkins J."/>
            <person name="Grimwood J."/>
            <person name="Barry K."/>
            <person name="Healey A."/>
            <person name="Mamidi S."/>
            <person name="Sreedasyam A."/>
            <person name="Shu S."/>
            <person name="Feldman M."/>
            <person name="Wu J."/>
            <person name="Yu Y."/>
            <person name="Chen C."/>
            <person name="Johnson J."/>
            <person name="Rokhsar D."/>
            <person name="Baxter I."/>
            <person name="Schmutz J."/>
            <person name="Brutnell T."/>
            <person name="Kellogg E."/>
        </authorList>
    </citation>
    <scope>NUCLEOTIDE SEQUENCE [LARGE SCALE GENOMIC DNA]</scope>
</reference>
<name>A0A4U6T7F7_SETVI</name>
<sequence>MPRAPVPLVCGRRGLQCSSPQLTRGEVSLRRRLFECFQLKLSSRDHRHFQVPTAAFRHREKFGRHLAAYTTVRYMQFSASRLSTTLVPHADVRSAVASCSEAFQGWIQATSTARRRPGGTPQMCVDPDLESATGSARMKIVRRSRVKAICVSVSSLPFSFSDR</sequence>
<dbReference type="Gramene" id="TKV96684">
    <property type="protein sequence ID" value="TKV96684"/>
    <property type="gene ID" value="SEVIR_9G444700v2"/>
</dbReference>
<dbReference type="AlphaFoldDB" id="A0A4U6T7F7"/>
<dbReference type="EMBL" id="CM016560">
    <property type="protein sequence ID" value="TKV96684.1"/>
    <property type="molecule type" value="Genomic_DNA"/>
</dbReference>
<evidence type="ECO:0000313" key="2">
    <source>
        <dbReference type="Proteomes" id="UP000298652"/>
    </source>
</evidence>
<proteinExistence type="predicted"/>
<keyword evidence="2" id="KW-1185">Reference proteome</keyword>
<accession>A0A4U6T7F7</accession>
<protein>
    <submittedName>
        <fullName evidence="1">Uncharacterized protein</fullName>
    </submittedName>
</protein>
<organism evidence="1 2">
    <name type="scientific">Setaria viridis</name>
    <name type="common">Green bristlegrass</name>
    <name type="synonym">Setaria italica subsp. viridis</name>
    <dbReference type="NCBI Taxonomy" id="4556"/>
    <lineage>
        <taxon>Eukaryota</taxon>
        <taxon>Viridiplantae</taxon>
        <taxon>Streptophyta</taxon>
        <taxon>Embryophyta</taxon>
        <taxon>Tracheophyta</taxon>
        <taxon>Spermatophyta</taxon>
        <taxon>Magnoliopsida</taxon>
        <taxon>Liliopsida</taxon>
        <taxon>Poales</taxon>
        <taxon>Poaceae</taxon>
        <taxon>PACMAD clade</taxon>
        <taxon>Panicoideae</taxon>
        <taxon>Panicodae</taxon>
        <taxon>Paniceae</taxon>
        <taxon>Cenchrinae</taxon>
        <taxon>Setaria</taxon>
    </lineage>
</organism>
<evidence type="ECO:0000313" key="1">
    <source>
        <dbReference type="EMBL" id="TKV96684.1"/>
    </source>
</evidence>